<dbReference type="GO" id="GO:0005739">
    <property type="term" value="C:mitochondrion"/>
    <property type="evidence" value="ECO:0007669"/>
    <property type="project" value="GOC"/>
</dbReference>
<keyword evidence="1" id="KW-0560">Oxidoreductase</keyword>
<dbReference type="Gene3D" id="3.50.50.60">
    <property type="entry name" value="FAD/NAD(P)-binding domain"/>
    <property type="match status" value="1"/>
</dbReference>
<comment type="function">
    <text evidence="3">Required for the assembly of the mitochondrial membrane respiratory chain NADH dehydrogenase (Complex I). Involved in mid-late stages of complex I assembly.</text>
</comment>
<evidence type="ECO:0000259" key="4">
    <source>
        <dbReference type="Pfam" id="PF01266"/>
    </source>
</evidence>
<evidence type="ECO:0000256" key="2">
    <source>
        <dbReference type="ARBA" id="ARBA00039785"/>
    </source>
</evidence>
<dbReference type="AlphaFoldDB" id="A0A9R0DWN4"/>
<dbReference type="Pfam" id="PF01266">
    <property type="entry name" value="DAO"/>
    <property type="match status" value="1"/>
</dbReference>
<organism evidence="5 6">
    <name type="scientific">Spodoptera frugiperda</name>
    <name type="common">Fall armyworm</name>
    <dbReference type="NCBI Taxonomy" id="7108"/>
    <lineage>
        <taxon>Eukaryota</taxon>
        <taxon>Metazoa</taxon>
        <taxon>Ecdysozoa</taxon>
        <taxon>Arthropoda</taxon>
        <taxon>Hexapoda</taxon>
        <taxon>Insecta</taxon>
        <taxon>Pterygota</taxon>
        <taxon>Neoptera</taxon>
        <taxon>Endopterygota</taxon>
        <taxon>Lepidoptera</taxon>
        <taxon>Glossata</taxon>
        <taxon>Ditrysia</taxon>
        <taxon>Noctuoidea</taxon>
        <taxon>Noctuidae</taxon>
        <taxon>Amphipyrinae</taxon>
        <taxon>Spodoptera</taxon>
    </lineage>
</organism>
<dbReference type="OrthoDB" id="424974at2759"/>
<evidence type="ECO:0000313" key="6">
    <source>
        <dbReference type="RefSeq" id="XP_050554831.1"/>
    </source>
</evidence>
<dbReference type="PANTHER" id="PTHR13847">
    <property type="entry name" value="SARCOSINE DEHYDROGENASE-RELATED"/>
    <property type="match status" value="1"/>
</dbReference>
<evidence type="ECO:0000256" key="3">
    <source>
        <dbReference type="ARBA" id="ARBA00046185"/>
    </source>
</evidence>
<dbReference type="Gene3D" id="3.30.9.10">
    <property type="entry name" value="D-Amino Acid Oxidase, subunit A, domain 2"/>
    <property type="match status" value="1"/>
</dbReference>
<feature type="domain" description="FAD dependent oxidoreductase" evidence="4">
    <location>
        <begin position="57"/>
        <end position="437"/>
    </location>
</feature>
<dbReference type="Proteomes" id="UP000829999">
    <property type="component" value="Chromosome 1"/>
</dbReference>
<gene>
    <name evidence="6" type="primary">LOC118273371</name>
</gene>
<proteinExistence type="predicted"/>
<protein>
    <recommendedName>
        <fullName evidence="2">FAD-dependent oxidoreductase domain-containing protein 1</fullName>
    </recommendedName>
</protein>
<dbReference type="PANTHER" id="PTHR13847:SF287">
    <property type="entry name" value="FAD-DEPENDENT OXIDOREDUCTASE DOMAIN-CONTAINING PROTEIN 1"/>
    <property type="match status" value="1"/>
</dbReference>
<sequence>MLPQFFRTVLRNKNVTGIRYYAKNNNPLEKTLNIITKDIPSYFGSKDKSIVYPEHTDIVIIGGGYIGSAVAYWLKKRAADGLSVVVLEKDFSYRHTQNSVSLGTLNQHFSLPENIELAKYSVEFLRNIHVHLGYDVDIQYIPTGALTLASEQYAERMEQNVTILNELGVKNILLTPSEIQQKYPWINTHDVKLGCMSTEAEGTFNTWALLRSMVTQSRELGATYVNGEVVGFDLEKQKDVLMEGVSPGGYERINKVIYKTEDQEEHSLKFAICILAAGSDSGHIARMAKIGTGENILSIPLPIEERTSDIYSIQDKAVETGLRTPLVLDTTGLWLMRNGLGSNLLCGALPLMKDDSNNMSKTEYLENIIKPSLINRFPMCINDELEKFNTDKYDCNTFDNSGIIGPHPYHNNLILATGFGKLGCQHAPGIGRAVSELVIDSQYTTIDLTRFGFDRLLIDERSIEFNVY</sequence>
<dbReference type="GO" id="GO:0032981">
    <property type="term" value="P:mitochondrial respiratory chain complex I assembly"/>
    <property type="evidence" value="ECO:0007669"/>
    <property type="project" value="TreeGrafter"/>
</dbReference>
<dbReference type="InterPro" id="IPR036188">
    <property type="entry name" value="FAD/NAD-bd_sf"/>
</dbReference>
<accession>A0A9R0DWN4</accession>
<keyword evidence="5" id="KW-1185">Reference proteome</keyword>
<dbReference type="InterPro" id="IPR006076">
    <property type="entry name" value="FAD-dep_OxRdtase"/>
</dbReference>
<dbReference type="RefSeq" id="XP_050554831.1">
    <property type="nucleotide sequence ID" value="XM_050698874.1"/>
</dbReference>
<evidence type="ECO:0000256" key="1">
    <source>
        <dbReference type="ARBA" id="ARBA00023002"/>
    </source>
</evidence>
<dbReference type="SUPFAM" id="SSF51905">
    <property type="entry name" value="FAD/NAD(P)-binding domain"/>
    <property type="match status" value="1"/>
</dbReference>
<dbReference type="GeneID" id="118273371"/>
<dbReference type="GO" id="GO:0016491">
    <property type="term" value="F:oxidoreductase activity"/>
    <property type="evidence" value="ECO:0007669"/>
    <property type="project" value="UniProtKB-KW"/>
</dbReference>
<reference evidence="6" key="1">
    <citation type="submission" date="2025-08" db="UniProtKB">
        <authorList>
            <consortium name="RefSeq"/>
        </authorList>
    </citation>
    <scope>IDENTIFICATION</scope>
    <source>
        <tissue evidence="6">Whole larval tissue</tissue>
    </source>
</reference>
<evidence type="ECO:0000313" key="5">
    <source>
        <dbReference type="Proteomes" id="UP000829999"/>
    </source>
</evidence>
<name>A0A9R0DWN4_SPOFR</name>